<comment type="similarity">
    <text evidence="1 5">Belongs to the TCP-1 chaperonin family.</text>
</comment>
<dbReference type="SUPFAM" id="SSF48592">
    <property type="entry name" value="GroEL equatorial domain-like"/>
    <property type="match status" value="1"/>
</dbReference>
<dbReference type="InterPro" id="IPR002194">
    <property type="entry name" value="Chaperonin_TCP-1_CS"/>
</dbReference>
<gene>
    <name evidence="6" type="ORF">ADUPG1_010705</name>
</gene>
<sequence>MTSHFAEQVFLPGQRKAGQEVRDDLAAAASGVATSVRSTYGPVGCDKLLVSVVGDVLITNDGATIVSHLSEKHPAARHIIEAAGRQDEEVGDGTTSVVLLTADLLQRATVLVSRGVHPTVVISGLRNASKKALKIIKRHLVKSVDELEEKTLLQVASTSMSSKIIGSEVELFSNIVVKAMQSVKSKTASGDAIYPVKAVSILKCPGRPIAESELLNGYGFPGDRASKLMPNLVNGAKIAMLDFDLKKKRLGMGIEMKVENAEDLEGMQEKESEMAIADVKLVLSSGCNVVMTTQGIDDLCMQYLVRAGVLAVRRVPKSDLKRIAKATGGEVVSSLASDIGIGEDEVFDASTLGESESVSVEEIGRHDHIVLINGCKNTAARTILLRGPNLHLLDEIDRSVHDSLCAVSKALTKKFVVAGGGAVETCLSTIISEMADHMDSKEAVGLRAFAESLLSLPKQLATNAALDSTDLIAALQAKHHEGVAALCSISEHGSPEIFLEKESHILSAPEEEEIKLRKAAFKKFKETCFYGLNVLTGEVRNNLMAGVLEPAISKAKTIKTAIDTVIQLLRVDERVIIQPPKQDPRQQHPGGGMM</sequence>
<organism evidence="6 7">
    <name type="scientific">Aduncisulcus paluster</name>
    <dbReference type="NCBI Taxonomy" id="2918883"/>
    <lineage>
        <taxon>Eukaryota</taxon>
        <taxon>Metamonada</taxon>
        <taxon>Carpediemonas-like organisms</taxon>
        <taxon>Aduncisulcus</taxon>
    </lineage>
</organism>
<dbReference type="Gene3D" id="1.10.560.10">
    <property type="entry name" value="GroEL-like equatorial domain"/>
    <property type="match status" value="2"/>
</dbReference>
<evidence type="ECO:0000313" key="6">
    <source>
        <dbReference type="EMBL" id="GKT15427.1"/>
    </source>
</evidence>
<evidence type="ECO:0000256" key="4">
    <source>
        <dbReference type="ARBA" id="ARBA00023186"/>
    </source>
</evidence>
<dbReference type="InterPro" id="IPR027413">
    <property type="entry name" value="GROEL-like_equatorial_sf"/>
</dbReference>
<evidence type="ECO:0000313" key="7">
    <source>
        <dbReference type="Proteomes" id="UP001057375"/>
    </source>
</evidence>
<keyword evidence="2 5" id="KW-0547">Nucleotide-binding</keyword>
<reference evidence="6" key="1">
    <citation type="submission" date="2022-03" db="EMBL/GenBank/DDBJ databases">
        <title>Draft genome sequence of Aduncisulcus paluster, a free-living microaerophilic Fornicata.</title>
        <authorList>
            <person name="Yuyama I."/>
            <person name="Kume K."/>
            <person name="Tamura T."/>
            <person name="Inagaki Y."/>
            <person name="Hashimoto T."/>
        </authorList>
    </citation>
    <scope>NUCLEOTIDE SEQUENCE</scope>
    <source>
        <strain evidence="6">NY0171</strain>
    </source>
</reference>
<dbReference type="PROSITE" id="PS00750">
    <property type="entry name" value="TCP1_1"/>
    <property type="match status" value="1"/>
</dbReference>
<dbReference type="Gene3D" id="3.50.7.10">
    <property type="entry name" value="GroEL"/>
    <property type="match status" value="1"/>
</dbReference>
<proteinExistence type="inferred from homology"/>
<dbReference type="SUPFAM" id="SSF54849">
    <property type="entry name" value="GroEL-intermediate domain like"/>
    <property type="match status" value="1"/>
</dbReference>
<dbReference type="PROSITE" id="PS00995">
    <property type="entry name" value="TCP1_3"/>
    <property type="match status" value="1"/>
</dbReference>
<dbReference type="PANTHER" id="PTHR11353">
    <property type="entry name" value="CHAPERONIN"/>
    <property type="match status" value="1"/>
</dbReference>
<keyword evidence="7" id="KW-1185">Reference proteome</keyword>
<protein>
    <submittedName>
        <fullName evidence="6">T-complex protein 1 subunit alpha</fullName>
    </submittedName>
</protein>
<comment type="caution">
    <text evidence="6">The sequence shown here is derived from an EMBL/GenBank/DDBJ whole genome shotgun (WGS) entry which is preliminary data.</text>
</comment>
<keyword evidence="4 5" id="KW-0143">Chaperone</keyword>
<evidence type="ECO:0000256" key="2">
    <source>
        <dbReference type="ARBA" id="ARBA00022741"/>
    </source>
</evidence>
<dbReference type="Pfam" id="PF00118">
    <property type="entry name" value="Cpn60_TCP1"/>
    <property type="match status" value="1"/>
</dbReference>
<evidence type="ECO:0000256" key="5">
    <source>
        <dbReference type="RuleBase" id="RU004187"/>
    </source>
</evidence>
<dbReference type="Proteomes" id="UP001057375">
    <property type="component" value="Unassembled WGS sequence"/>
</dbReference>
<dbReference type="InterPro" id="IPR002423">
    <property type="entry name" value="Cpn60/GroEL/TCP-1"/>
</dbReference>
<dbReference type="InterPro" id="IPR017998">
    <property type="entry name" value="Chaperone_TCP-1"/>
</dbReference>
<dbReference type="PRINTS" id="PR00304">
    <property type="entry name" value="TCOMPLEXTCP1"/>
</dbReference>
<accession>A0ABQ5JXQ4</accession>
<dbReference type="Gene3D" id="3.30.260.10">
    <property type="entry name" value="TCP-1-like chaperonin intermediate domain"/>
    <property type="match status" value="1"/>
</dbReference>
<evidence type="ECO:0000256" key="3">
    <source>
        <dbReference type="ARBA" id="ARBA00022840"/>
    </source>
</evidence>
<keyword evidence="3 5" id="KW-0067">ATP-binding</keyword>
<dbReference type="SUPFAM" id="SSF52029">
    <property type="entry name" value="GroEL apical domain-like"/>
    <property type="match status" value="1"/>
</dbReference>
<evidence type="ECO:0000256" key="1">
    <source>
        <dbReference type="ARBA" id="ARBA00008020"/>
    </source>
</evidence>
<dbReference type="InterPro" id="IPR027409">
    <property type="entry name" value="GroEL-like_apical_dom_sf"/>
</dbReference>
<dbReference type="InterPro" id="IPR027410">
    <property type="entry name" value="TCP-1-like_intermed_sf"/>
</dbReference>
<dbReference type="EMBL" id="BQXS01011672">
    <property type="protein sequence ID" value="GKT15427.1"/>
    <property type="molecule type" value="Genomic_DNA"/>
</dbReference>
<name>A0ABQ5JXQ4_9EUKA</name>